<dbReference type="Proteomes" id="UP000295008">
    <property type="component" value="Unassembled WGS sequence"/>
</dbReference>
<proteinExistence type="predicted"/>
<evidence type="ECO:0000313" key="1">
    <source>
        <dbReference type="EMBL" id="TCL61805.1"/>
    </source>
</evidence>
<evidence type="ECO:0000313" key="2">
    <source>
        <dbReference type="Proteomes" id="UP000295008"/>
    </source>
</evidence>
<dbReference type="OrthoDB" id="9811902at2"/>
<evidence type="ECO:0008006" key="3">
    <source>
        <dbReference type="Google" id="ProtNLM"/>
    </source>
</evidence>
<sequence>MAKKRPIRILLMGYPYFVHRLQELGWSAEYQLIPLPRTRIGRYLALLRADLIYLIGGDLRHNRFFNLAFLLGKRLVVHWVGSDILAMKEWHEQKRRFASWMVKKAEHWAEVDWTAAELLDLGIQARIVPLTPAAFPEKTYEIPSKFVVLTYLPPGKEEFYGEKELIQLARKFPEIVFLAAAASSADPKPEWPSNLIPIGWVNNMSELYREVIALVRLTQHDGLSFMVLEALAQARYVIWSYPLTGAAQARNCVEAAPVLADLYRAFCHQKLTLNSEGRNMVIGNYTPQAVLGQIAQGIAEILAR</sequence>
<comment type="caution">
    <text evidence="1">The sequence shown here is derived from an EMBL/GenBank/DDBJ whole genome shotgun (WGS) entry which is preliminary data.</text>
</comment>
<name>A0A4R1R826_HYDET</name>
<protein>
    <recommendedName>
        <fullName evidence="3">Glycosyl transferase family 1</fullName>
    </recommendedName>
</protein>
<dbReference type="EMBL" id="SLUN01000032">
    <property type="protein sequence ID" value="TCL61805.1"/>
    <property type="molecule type" value="Genomic_DNA"/>
</dbReference>
<keyword evidence="2" id="KW-1185">Reference proteome</keyword>
<dbReference type="SUPFAM" id="SSF53756">
    <property type="entry name" value="UDP-Glycosyltransferase/glycogen phosphorylase"/>
    <property type="match status" value="1"/>
</dbReference>
<gene>
    <name evidence="1" type="ORF">EDC14_103238</name>
</gene>
<dbReference type="RefSeq" id="WP_132016169.1">
    <property type="nucleotide sequence ID" value="NZ_SLUN01000032.1"/>
</dbReference>
<organism evidence="1 2">
    <name type="scientific">Hydrogenispora ethanolica</name>
    <dbReference type="NCBI Taxonomy" id="1082276"/>
    <lineage>
        <taxon>Bacteria</taxon>
        <taxon>Bacillati</taxon>
        <taxon>Bacillota</taxon>
        <taxon>Hydrogenispora</taxon>
    </lineage>
</organism>
<reference evidence="1 2" key="1">
    <citation type="submission" date="2019-03" db="EMBL/GenBank/DDBJ databases">
        <title>Genomic Encyclopedia of Type Strains, Phase IV (KMG-IV): sequencing the most valuable type-strain genomes for metagenomic binning, comparative biology and taxonomic classification.</title>
        <authorList>
            <person name="Goeker M."/>
        </authorList>
    </citation>
    <scope>NUCLEOTIDE SEQUENCE [LARGE SCALE GENOMIC DNA]</scope>
    <source>
        <strain evidence="1 2">LX-B</strain>
    </source>
</reference>
<dbReference type="AlphaFoldDB" id="A0A4R1R826"/>
<accession>A0A4R1R826</accession>